<gene>
    <name evidence="4" type="ORF">GCM10020369_74750</name>
</gene>
<dbReference type="CDD" id="cd05233">
    <property type="entry name" value="SDR_c"/>
    <property type="match status" value="1"/>
</dbReference>
<dbReference type="PANTHER" id="PTHR24321">
    <property type="entry name" value="DEHYDROGENASES, SHORT CHAIN"/>
    <property type="match status" value="1"/>
</dbReference>
<accession>A0ABP6T9N4</accession>
<dbReference type="EMBL" id="BAAAYN010000060">
    <property type="protein sequence ID" value="GAA3396801.1"/>
    <property type="molecule type" value="Genomic_DNA"/>
</dbReference>
<proteinExistence type="inferred from homology"/>
<dbReference type="NCBIfam" id="TIGR03971">
    <property type="entry name" value="SDR_subfam_1"/>
    <property type="match status" value="1"/>
</dbReference>
<dbReference type="SUPFAM" id="SSF51735">
    <property type="entry name" value="NAD(P)-binding Rossmann-fold domains"/>
    <property type="match status" value="1"/>
</dbReference>
<evidence type="ECO:0000313" key="4">
    <source>
        <dbReference type="EMBL" id="GAA3396801.1"/>
    </source>
</evidence>
<evidence type="ECO:0000313" key="5">
    <source>
        <dbReference type="Proteomes" id="UP001501676"/>
    </source>
</evidence>
<reference evidence="5" key="1">
    <citation type="journal article" date="2019" name="Int. J. Syst. Evol. Microbiol.">
        <title>The Global Catalogue of Microorganisms (GCM) 10K type strain sequencing project: providing services to taxonomists for standard genome sequencing and annotation.</title>
        <authorList>
            <consortium name="The Broad Institute Genomics Platform"/>
            <consortium name="The Broad Institute Genome Sequencing Center for Infectious Disease"/>
            <person name="Wu L."/>
            <person name="Ma J."/>
        </authorList>
    </citation>
    <scope>NUCLEOTIDE SEQUENCE [LARGE SCALE GENOMIC DNA]</scope>
    <source>
        <strain evidence="5">JCM 9458</strain>
    </source>
</reference>
<dbReference type="Gene3D" id="3.40.50.720">
    <property type="entry name" value="NAD(P)-binding Rossmann-like Domain"/>
    <property type="match status" value="1"/>
</dbReference>
<keyword evidence="2" id="KW-0560">Oxidoreductase</keyword>
<comment type="similarity">
    <text evidence="1">Belongs to the short-chain dehydrogenases/reductases (SDR) family.</text>
</comment>
<dbReference type="InterPro" id="IPR002347">
    <property type="entry name" value="SDR_fam"/>
</dbReference>
<evidence type="ECO:0000256" key="1">
    <source>
        <dbReference type="ARBA" id="ARBA00006484"/>
    </source>
</evidence>
<dbReference type="RefSeq" id="WP_345733034.1">
    <property type="nucleotide sequence ID" value="NZ_BAAAYN010000060.1"/>
</dbReference>
<dbReference type="Pfam" id="PF13561">
    <property type="entry name" value="adh_short_C2"/>
    <property type="match status" value="1"/>
</dbReference>
<dbReference type="Proteomes" id="UP001501676">
    <property type="component" value="Unassembled WGS sequence"/>
</dbReference>
<dbReference type="PRINTS" id="PR00081">
    <property type="entry name" value="GDHRDH"/>
</dbReference>
<keyword evidence="3" id="KW-0520">NAD</keyword>
<dbReference type="InterPro" id="IPR036291">
    <property type="entry name" value="NAD(P)-bd_dom_sf"/>
</dbReference>
<dbReference type="NCBIfam" id="NF009467">
    <property type="entry name" value="PRK12826.1-3"/>
    <property type="match status" value="1"/>
</dbReference>
<organism evidence="4 5">
    <name type="scientific">Cryptosporangium minutisporangium</name>
    <dbReference type="NCBI Taxonomy" id="113569"/>
    <lineage>
        <taxon>Bacteria</taxon>
        <taxon>Bacillati</taxon>
        <taxon>Actinomycetota</taxon>
        <taxon>Actinomycetes</taxon>
        <taxon>Cryptosporangiales</taxon>
        <taxon>Cryptosporangiaceae</taxon>
        <taxon>Cryptosporangium</taxon>
    </lineage>
</organism>
<sequence length="286" mass="29610">MAGRMEGKVAFVTGAARGQGRSHAVRLAQEGADVLAVDVCAQIDSVPYAMATEADLVETARLVEALDRRVVTRVADVRERAQLAAAVQAGVAELGHLDVVVANAGISPIGNSVPAIGWFDTVSTNLVGVINTLEAAFPHLGAGASIVVTGSMAAFMPGAVDSAGPGGAGYAHAKRAVARLVHDLALQLAPLSIRVNAVHPGNIATPMLLNDMMYRVFRPDLENPTREDAEPAFGSMHKLPVNTLDPVDISEAVLYLASDAARYVTGQQLRVDAGALLPVTTANAPG</sequence>
<dbReference type="PANTHER" id="PTHR24321:SF8">
    <property type="entry name" value="ESTRADIOL 17-BETA-DEHYDROGENASE 8-RELATED"/>
    <property type="match status" value="1"/>
</dbReference>
<name>A0ABP6T9N4_9ACTN</name>
<evidence type="ECO:0000256" key="2">
    <source>
        <dbReference type="ARBA" id="ARBA00023002"/>
    </source>
</evidence>
<evidence type="ECO:0000256" key="3">
    <source>
        <dbReference type="ARBA" id="ARBA00023027"/>
    </source>
</evidence>
<comment type="caution">
    <text evidence="4">The sequence shown here is derived from an EMBL/GenBank/DDBJ whole genome shotgun (WGS) entry which is preliminary data.</text>
</comment>
<protein>
    <submittedName>
        <fullName evidence="4">Mycofactocin-coupled SDR family oxidoreductase</fullName>
    </submittedName>
</protein>
<keyword evidence="5" id="KW-1185">Reference proteome</keyword>
<dbReference type="InterPro" id="IPR023985">
    <property type="entry name" value="SDR_subfam_1"/>
</dbReference>